<accession>A0ABV7MVJ6</accession>
<proteinExistence type="predicted"/>
<protein>
    <submittedName>
        <fullName evidence="1">Uncharacterized protein</fullName>
    </submittedName>
</protein>
<organism evidence="1 2">
    <name type="scientific">Mesorhizobium cantuariense</name>
    <dbReference type="NCBI Taxonomy" id="1300275"/>
    <lineage>
        <taxon>Bacteria</taxon>
        <taxon>Pseudomonadati</taxon>
        <taxon>Pseudomonadota</taxon>
        <taxon>Alphaproteobacteria</taxon>
        <taxon>Hyphomicrobiales</taxon>
        <taxon>Phyllobacteriaceae</taxon>
        <taxon>Mesorhizobium</taxon>
    </lineage>
</organism>
<name>A0ABV7MVJ6_9HYPH</name>
<reference evidence="2" key="1">
    <citation type="journal article" date="2019" name="Int. J. Syst. Evol. Microbiol.">
        <title>The Global Catalogue of Microorganisms (GCM) 10K type strain sequencing project: providing services to taxonomists for standard genome sequencing and annotation.</title>
        <authorList>
            <consortium name="The Broad Institute Genomics Platform"/>
            <consortium name="The Broad Institute Genome Sequencing Center for Infectious Disease"/>
            <person name="Wu L."/>
            <person name="Ma J."/>
        </authorList>
    </citation>
    <scope>NUCLEOTIDE SEQUENCE [LARGE SCALE GENOMIC DNA]</scope>
    <source>
        <strain evidence="2">ICMP 19515</strain>
    </source>
</reference>
<evidence type="ECO:0000313" key="1">
    <source>
        <dbReference type="EMBL" id="MFC3325462.1"/>
    </source>
</evidence>
<keyword evidence="2" id="KW-1185">Reference proteome</keyword>
<dbReference type="RefSeq" id="WP_378983283.1">
    <property type="nucleotide sequence ID" value="NZ_JBHRVD010000001.1"/>
</dbReference>
<gene>
    <name evidence="1" type="ORF">ACFOJ9_27365</name>
</gene>
<dbReference type="EMBL" id="JBHRVD010000001">
    <property type="protein sequence ID" value="MFC3325462.1"/>
    <property type="molecule type" value="Genomic_DNA"/>
</dbReference>
<dbReference type="Proteomes" id="UP001595648">
    <property type="component" value="Unassembled WGS sequence"/>
</dbReference>
<comment type="caution">
    <text evidence="1">The sequence shown here is derived from an EMBL/GenBank/DDBJ whole genome shotgun (WGS) entry which is preliminary data.</text>
</comment>
<evidence type="ECO:0000313" key="2">
    <source>
        <dbReference type="Proteomes" id="UP001595648"/>
    </source>
</evidence>
<sequence>MSQTRFSLQNRLLLLKEEYGSTAVGVAFFCAFALAPIVHAVQMQNNPVTATQRVTGVVEYIRAPINPKAAAGRGLYYTYDVRLDDSKALIFIDDDVGTPHPVGSVLPLERQHHKNGTDTYRLLEG</sequence>